<dbReference type="EMBL" id="JAMKFB020000001">
    <property type="protein sequence ID" value="KAL0202369.1"/>
    <property type="molecule type" value="Genomic_DNA"/>
</dbReference>
<organism evidence="1 2">
    <name type="scientific">Cirrhinus mrigala</name>
    <name type="common">Mrigala</name>
    <dbReference type="NCBI Taxonomy" id="683832"/>
    <lineage>
        <taxon>Eukaryota</taxon>
        <taxon>Metazoa</taxon>
        <taxon>Chordata</taxon>
        <taxon>Craniata</taxon>
        <taxon>Vertebrata</taxon>
        <taxon>Euteleostomi</taxon>
        <taxon>Actinopterygii</taxon>
        <taxon>Neopterygii</taxon>
        <taxon>Teleostei</taxon>
        <taxon>Ostariophysi</taxon>
        <taxon>Cypriniformes</taxon>
        <taxon>Cyprinidae</taxon>
        <taxon>Labeoninae</taxon>
        <taxon>Labeonini</taxon>
        <taxon>Cirrhinus</taxon>
    </lineage>
</organism>
<sequence>IQREPSTWVNPRYPSWLGPGYVVHNTRQFGKWGWEERKARHFLCRSLSLRSVT</sequence>
<comment type="caution">
    <text evidence="1">The sequence shown here is derived from an EMBL/GenBank/DDBJ whole genome shotgun (WGS) entry which is preliminary data.</text>
</comment>
<feature type="non-terminal residue" evidence="1">
    <location>
        <position position="53"/>
    </location>
</feature>
<feature type="non-terminal residue" evidence="1">
    <location>
        <position position="1"/>
    </location>
</feature>
<dbReference type="Proteomes" id="UP001529510">
    <property type="component" value="Unassembled WGS sequence"/>
</dbReference>
<name>A0ABD0RUX8_CIRMR</name>
<proteinExistence type="predicted"/>
<dbReference type="AlphaFoldDB" id="A0ABD0RUX8"/>
<accession>A0ABD0RUX8</accession>
<evidence type="ECO:0000313" key="2">
    <source>
        <dbReference type="Proteomes" id="UP001529510"/>
    </source>
</evidence>
<protein>
    <submittedName>
        <fullName evidence="1">Uncharacterized protein</fullName>
    </submittedName>
</protein>
<reference evidence="1 2" key="1">
    <citation type="submission" date="2024-05" db="EMBL/GenBank/DDBJ databases">
        <title>Genome sequencing and assembly of Indian major carp, Cirrhinus mrigala (Hamilton, 1822).</title>
        <authorList>
            <person name="Mohindra V."/>
            <person name="Chowdhury L.M."/>
            <person name="Lal K."/>
            <person name="Jena J.K."/>
        </authorList>
    </citation>
    <scope>NUCLEOTIDE SEQUENCE [LARGE SCALE GENOMIC DNA]</scope>
    <source>
        <strain evidence="1">CM1030</strain>
        <tissue evidence="1">Blood</tissue>
    </source>
</reference>
<keyword evidence="2" id="KW-1185">Reference proteome</keyword>
<dbReference type="SUPFAM" id="SSF49899">
    <property type="entry name" value="Concanavalin A-like lectins/glucanases"/>
    <property type="match status" value="1"/>
</dbReference>
<evidence type="ECO:0000313" key="1">
    <source>
        <dbReference type="EMBL" id="KAL0202369.1"/>
    </source>
</evidence>
<gene>
    <name evidence="1" type="ORF">M9458_000387</name>
</gene>
<dbReference type="InterPro" id="IPR013320">
    <property type="entry name" value="ConA-like_dom_sf"/>
</dbReference>